<dbReference type="Pfam" id="PF01490">
    <property type="entry name" value="Aa_trans"/>
    <property type="match status" value="2"/>
</dbReference>
<evidence type="ECO:0000256" key="5">
    <source>
        <dbReference type="SAM" id="Phobius"/>
    </source>
</evidence>
<comment type="subcellular location">
    <subcellularLocation>
        <location evidence="1">Membrane</location>
        <topology evidence="1">Multi-pass membrane protein</topology>
    </subcellularLocation>
</comment>
<keyword evidence="4 5" id="KW-0472">Membrane</keyword>
<dbReference type="GO" id="GO:0005774">
    <property type="term" value="C:vacuolar membrane"/>
    <property type="evidence" value="ECO:0007669"/>
    <property type="project" value="TreeGrafter"/>
</dbReference>
<dbReference type="InterPro" id="IPR013057">
    <property type="entry name" value="AA_transpt_TM"/>
</dbReference>
<protein>
    <submittedName>
        <fullName evidence="7">(apollo) hypothetical protein</fullName>
    </submittedName>
</protein>
<feature type="transmembrane region" description="Helical" evidence="5">
    <location>
        <begin position="241"/>
        <end position="267"/>
    </location>
</feature>
<reference evidence="7" key="1">
    <citation type="submission" date="2021-04" db="EMBL/GenBank/DDBJ databases">
        <authorList>
            <person name="Tunstrom K."/>
        </authorList>
    </citation>
    <scope>NUCLEOTIDE SEQUENCE</scope>
</reference>
<evidence type="ECO:0000256" key="3">
    <source>
        <dbReference type="ARBA" id="ARBA00022989"/>
    </source>
</evidence>
<feature type="transmembrane region" description="Helical" evidence="5">
    <location>
        <begin position="390"/>
        <end position="420"/>
    </location>
</feature>
<feature type="domain" description="Amino acid transporter transmembrane" evidence="6">
    <location>
        <begin position="48"/>
        <end position="183"/>
    </location>
</feature>
<dbReference type="OrthoDB" id="2417221at2759"/>
<comment type="caution">
    <text evidence="7">The sequence shown here is derived from an EMBL/GenBank/DDBJ whole genome shotgun (WGS) entry which is preliminary data.</text>
</comment>
<keyword evidence="8" id="KW-1185">Reference proteome</keyword>
<feature type="transmembrane region" description="Helical" evidence="5">
    <location>
        <begin position="355"/>
        <end position="378"/>
    </location>
</feature>
<keyword evidence="3 5" id="KW-1133">Transmembrane helix</keyword>
<dbReference type="Proteomes" id="UP000691718">
    <property type="component" value="Unassembled WGS sequence"/>
</dbReference>
<evidence type="ECO:0000256" key="4">
    <source>
        <dbReference type="ARBA" id="ARBA00023136"/>
    </source>
</evidence>
<feature type="transmembrane region" description="Helical" evidence="5">
    <location>
        <begin position="287"/>
        <end position="308"/>
    </location>
</feature>
<evidence type="ECO:0000313" key="8">
    <source>
        <dbReference type="Proteomes" id="UP000691718"/>
    </source>
</evidence>
<feature type="domain" description="Amino acid transporter transmembrane" evidence="6">
    <location>
        <begin position="200"/>
        <end position="411"/>
    </location>
</feature>
<feature type="transmembrane region" description="Helical" evidence="5">
    <location>
        <begin position="48"/>
        <end position="71"/>
    </location>
</feature>
<dbReference type="GO" id="GO:0015179">
    <property type="term" value="F:L-amino acid transmembrane transporter activity"/>
    <property type="evidence" value="ECO:0007669"/>
    <property type="project" value="TreeGrafter"/>
</dbReference>
<name>A0A8S3X1A8_PARAO</name>
<dbReference type="AlphaFoldDB" id="A0A8S3X1A8"/>
<feature type="transmembrane region" description="Helical" evidence="5">
    <location>
        <begin position="175"/>
        <end position="193"/>
    </location>
</feature>
<gene>
    <name evidence="7" type="ORF">PAPOLLO_LOCUS12966</name>
</gene>
<evidence type="ECO:0000256" key="1">
    <source>
        <dbReference type="ARBA" id="ARBA00004141"/>
    </source>
</evidence>
<dbReference type="PANTHER" id="PTHR22950">
    <property type="entry name" value="AMINO ACID TRANSPORTER"/>
    <property type="match status" value="1"/>
</dbReference>
<evidence type="ECO:0000313" key="7">
    <source>
        <dbReference type="EMBL" id="CAG4996294.1"/>
    </source>
</evidence>
<evidence type="ECO:0000256" key="2">
    <source>
        <dbReference type="ARBA" id="ARBA00022692"/>
    </source>
</evidence>
<feature type="transmembrane region" description="Helical" evidence="5">
    <location>
        <begin position="77"/>
        <end position="98"/>
    </location>
</feature>
<organism evidence="7 8">
    <name type="scientific">Parnassius apollo</name>
    <name type="common">Apollo butterfly</name>
    <name type="synonym">Papilio apollo</name>
    <dbReference type="NCBI Taxonomy" id="110799"/>
    <lineage>
        <taxon>Eukaryota</taxon>
        <taxon>Metazoa</taxon>
        <taxon>Ecdysozoa</taxon>
        <taxon>Arthropoda</taxon>
        <taxon>Hexapoda</taxon>
        <taxon>Insecta</taxon>
        <taxon>Pterygota</taxon>
        <taxon>Neoptera</taxon>
        <taxon>Endopterygota</taxon>
        <taxon>Lepidoptera</taxon>
        <taxon>Glossata</taxon>
        <taxon>Ditrysia</taxon>
        <taxon>Papilionoidea</taxon>
        <taxon>Papilionidae</taxon>
        <taxon>Parnassiinae</taxon>
        <taxon>Parnassini</taxon>
        <taxon>Parnassius</taxon>
        <taxon>Parnassius</taxon>
    </lineage>
</organism>
<sequence length="430" mass="47964">MERTQPEGTQGTTQEPEGQKFRLVAQTEAEEQAYNYVQYRNTPKPSGLVGSVAHIVKGALGAGILSGHVAYKKAGVFVAIPMNICFGIYMGYCLYLLVKSAQVLYRRTRVPTMTYPDVGEAACACHSNPKIVKFAKHFRHLIDTMICMDLFGSCASYQIIIAKSIKQLVENTEHTSMEGIKVFCIGVAIAYAFQNNPKFEGMTPYTSLYSFLQFVGMNVFSMSCVSVVVPIENNMKDPTKFGLAITVGMGLVILSTFSVSFFGYAAFLENSESPITVNFALNTLGKVVKGSIIVMIYITHGLNFWVPFMTVFHYIKKRHDPNKEFMWEMIYRTIFVIAIAIIAIIFPTINALIGFLGAFCISSLGFIFPPIIYFLVIWDRPGLGRFKWRLYFGSILIIVGVFFSVCGSTVNIIELVSIAINPTRRVSLEF</sequence>
<proteinExistence type="predicted"/>
<feature type="transmembrane region" description="Helical" evidence="5">
    <location>
        <begin position="208"/>
        <end position="229"/>
    </location>
</feature>
<keyword evidence="2 5" id="KW-0812">Transmembrane</keyword>
<feature type="transmembrane region" description="Helical" evidence="5">
    <location>
        <begin position="329"/>
        <end position="349"/>
    </location>
</feature>
<dbReference type="EMBL" id="CAJQZP010000927">
    <property type="protein sequence ID" value="CAG4996294.1"/>
    <property type="molecule type" value="Genomic_DNA"/>
</dbReference>
<evidence type="ECO:0000259" key="6">
    <source>
        <dbReference type="Pfam" id="PF01490"/>
    </source>
</evidence>
<accession>A0A8S3X1A8</accession>
<dbReference type="PANTHER" id="PTHR22950:SF349">
    <property type="entry name" value="AMINO ACID TRANSPORTER TRANSMEMBRANE DOMAIN-CONTAINING PROTEIN"/>
    <property type="match status" value="1"/>
</dbReference>